<dbReference type="KEGG" id="mno:Mnod_1851"/>
<reference evidence="1 2" key="1">
    <citation type="submission" date="2009-01" db="EMBL/GenBank/DDBJ databases">
        <title>Complete sequence of chromosome of Methylobacterium nodulans ORS 2060.</title>
        <authorList>
            <consortium name="US DOE Joint Genome Institute"/>
            <person name="Lucas S."/>
            <person name="Copeland A."/>
            <person name="Lapidus A."/>
            <person name="Glavina del Rio T."/>
            <person name="Dalin E."/>
            <person name="Tice H."/>
            <person name="Bruce D."/>
            <person name="Goodwin L."/>
            <person name="Pitluck S."/>
            <person name="Sims D."/>
            <person name="Brettin T."/>
            <person name="Detter J.C."/>
            <person name="Han C."/>
            <person name="Larimer F."/>
            <person name="Land M."/>
            <person name="Hauser L."/>
            <person name="Kyrpides N."/>
            <person name="Ivanova N."/>
            <person name="Marx C.J."/>
            <person name="Richardson P."/>
        </authorList>
    </citation>
    <scope>NUCLEOTIDE SEQUENCE [LARGE SCALE GENOMIC DNA]</scope>
    <source>
        <strain evidence="2">LMG 21967 / CNCM I-2342 / ORS 2060</strain>
    </source>
</reference>
<dbReference type="OrthoDB" id="7999230at2"/>
<dbReference type="RefSeq" id="WP_015928532.1">
    <property type="nucleotide sequence ID" value="NC_011894.1"/>
</dbReference>
<evidence type="ECO:0000313" key="1">
    <source>
        <dbReference type="EMBL" id="ACL56841.1"/>
    </source>
</evidence>
<keyword evidence="2" id="KW-1185">Reference proteome</keyword>
<organism evidence="1 2">
    <name type="scientific">Methylobacterium nodulans (strain LMG 21967 / CNCM I-2342 / ORS 2060)</name>
    <dbReference type="NCBI Taxonomy" id="460265"/>
    <lineage>
        <taxon>Bacteria</taxon>
        <taxon>Pseudomonadati</taxon>
        <taxon>Pseudomonadota</taxon>
        <taxon>Alphaproteobacteria</taxon>
        <taxon>Hyphomicrobiales</taxon>
        <taxon>Methylobacteriaceae</taxon>
        <taxon>Methylobacterium</taxon>
    </lineage>
</organism>
<gene>
    <name evidence="1" type="ordered locus">Mnod_1851</name>
</gene>
<dbReference type="AlphaFoldDB" id="B8IS29"/>
<dbReference type="EMBL" id="CP001349">
    <property type="protein sequence ID" value="ACL56841.1"/>
    <property type="molecule type" value="Genomic_DNA"/>
</dbReference>
<dbReference type="HOGENOM" id="CLU_2523769_0_0_5"/>
<accession>B8IS29</accession>
<evidence type="ECO:0000313" key="2">
    <source>
        <dbReference type="Proteomes" id="UP000008207"/>
    </source>
</evidence>
<dbReference type="Proteomes" id="UP000008207">
    <property type="component" value="Chromosome"/>
</dbReference>
<dbReference type="eggNOG" id="ENOG502ZYTH">
    <property type="taxonomic scope" value="Bacteria"/>
</dbReference>
<name>B8IS29_METNO</name>
<proteinExistence type="predicted"/>
<protein>
    <submittedName>
        <fullName evidence="1">Uncharacterized protein</fullName>
    </submittedName>
</protein>
<sequence>MPDSDFTDLIARAISPTMSREERETVYQVVRQAVLRLQERDGVSRDDPRAELQAHLIEETIGEVEGMVSRYIARRTIDTAASEQAPPRT</sequence>
<dbReference type="STRING" id="460265.Mnod_1851"/>